<dbReference type="GO" id="GO:0030267">
    <property type="term" value="F:glyoxylate reductase (NADPH) activity"/>
    <property type="evidence" value="ECO:0007669"/>
    <property type="project" value="TreeGrafter"/>
</dbReference>
<dbReference type="InterPro" id="IPR006139">
    <property type="entry name" value="D-isomer_2_OHA_DH_cat_dom"/>
</dbReference>
<evidence type="ECO:0000313" key="8">
    <source>
        <dbReference type="Proteomes" id="UP000186607"/>
    </source>
</evidence>
<gene>
    <name evidence="7" type="ORF">BOO71_0013030</name>
</gene>
<proteinExistence type="inferred from homology"/>
<evidence type="ECO:0000256" key="4">
    <source>
        <dbReference type="RuleBase" id="RU003719"/>
    </source>
</evidence>
<evidence type="ECO:0000259" key="5">
    <source>
        <dbReference type="Pfam" id="PF00389"/>
    </source>
</evidence>
<dbReference type="GO" id="GO:0051287">
    <property type="term" value="F:NAD binding"/>
    <property type="evidence" value="ECO:0007669"/>
    <property type="project" value="InterPro"/>
</dbReference>
<evidence type="ECO:0000259" key="6">
    <source>
        <dbReference type="Pfam" id="PF02826"/>
    </source>
</evidence>
<comment type="similarity">
    <text evidence="4">Belongs to the D-isomer specific 2-hydroxyacid dehydrogenase family.</text>
</comment>
<dbReference type="Proteomes" id="UP000186607">
    <property type="component" value="Unassembled WGS sequence"/>
</dbReference>
<dbReference type="Pfam" id="PF02826">
    <property type="entry name" value="2-Hacid_dh_C"/>
    <property type="match status" value="1"/>
</dbReference>
<dbReference type="Pfam" id="PF00389">
    <property type="entry name" value="2-Hacid_dh"/>
    <property type="match status" value="1"/>
</dbReference>
<protein>
    <submittedName>
        <fullName evidence="7">D-3-phosphoglycerate dehydrogenase</fullName>
    </submittedName>
</protein>
<reference evidence="7 8" key="1">
    <citation type="submission" date="2017-01" db="EMBL/GenBank/DDBJ databases">
        <title>Genome Analysis of Deinococcus marmoris KOPRI26562.</title>
        <authorList>
            <person name="Kim J.H."/>
            <person name="Oh H.-M."/>
        </authorList>
    </citation>
    <scope>NUCLEOTIDE SEQUENCE [LARGE SCALE GENOMIC DNA]</scope>
    <source>
        <strain evidence="7 8">KOPRI26562</strain>
    </source>
</reference>
<dbReference type="PANTHER" id="PTHR10996:SF178">
    <property type="entry name" value="2-HYDROXYACID DEHYDROGENASE YGL185C-RELATED"/>
    <property type="match status" value="1"/>
</dbReference>
<evidence type="ECO:0000313" key="7">
    <source>
        <dbReference type="EMBL" id="OLV16008.1"/>
    </source>
</evidence>
<dbReference type="GO" id="GO:0005829">
    <property type="term" value="C:cytosol"/>
    <property type="evidence" value="ECO:0007669"/>
    <property type="project" value="TreeGrafter"/>
</dbReference>
<keyword evidence="3" id="KW-0520">NAD</keyword>
<name>A0A1U7NSV7_9DEIO</name>
<dbReference type="STRING" id="249408.BOO71_0013030"/>
<evidence type="ECO:0000256" key="1">
    <source>
        <dbReference type="ARBA" id="ARBA00022857"/>
    </source>
</evidence>
<dbReference type="CDD" id="cd12156">
    <property type="entry name" value="HPPR"/>
    <property type="match status" value="1"/>
</dbReference>
<accession>A0A1U7NSV7</accession>
<dbReference type="RefSeq" id="WP_075836236.1">
    <property type="nucleotide sequence ID" value="NZ_MSTI01000156.1"/>
</dbReference>
<feature type="domain" description="D-isomer specific 2-hydroxyacid dehydrogenase NAD-binding" evidence="6">
    <location>
        <begin position="115"/>
        <end position="288"/>
    </location>
</feature>
<dbReference type="Gene3D" id="3.40.50.720">
    <property type="entry name" value="NAD(P)-binding Rossmann-like Domain"/>
    <property type="match status" value="2"/>
</dbReference>
<comment type="caution">
    <text evidence="7">The sequence shown here is derived from an EMBL/GenBank/DDBJ whole genome shotgun (WGS) entry which is preliminary data.</text>
</comment>
<organism evidence="7 8">
    <name type="scientific">Deinococcus marmoris</name>
    <dbReference type="NCBI Taxonomy" id="249408"/>
    <lineage>
        <taxon>Bacteria</taxon>
        <taxon>Thermotogati</taxon>
        <taxon>Deinococcota</taxon>
        <taxon>Deinococci</taxon>
        <taxon>Deinococcales</taxon>
        <taxon>Deinococcaceae</taxon>
        <taxon>Deinococcus</taxon>
    </lineage>
</organism>
<dbReference type="EMBL" id="MSTI01000156">
    <property type="protein sequence ID" value="OLV16008.1"/>
    <property type="molecule type" value="Genomic_DNA"/>
</dbReference>
<dbReference type="AlphaFoldDB" id="A0A1U7NSV7"/>
<keyword evidence="2 4" id="KW-0560">Oxidoreductase</keyword>
<keyword evidence="8" id="KW-1185">Reference proteome</keyword>
<evidence type="ECO:0000256" key="2">
    <source>
        <dbReference type="ARBA" id="ARBA00023002"/>
    </source>
</evidence>
<dbReference type="PANTHER" id="PTHR10996">
    <property type="entry name" value="2-HYDROXYACID DEHYDROGENASE-RELATED"/>
    <property type="match status" value="1"/>
</dbReference>
<dbReference type="InterPro" id="IPR006140">
    <property type="entry name" value="D-isomer_DH_NAD-bd"/>
</dbReference>
<dbReference type="FunFam" id="3.40.50.720:FF:000213">
    <property type="entry name" value="Putative 2-hydroxyacid dehydrogenase"/>
    <property type="match status" value="1"/>
</dbReference>
<dbReference type="SUPFAM" id="SSF51735">
    <property type="entry name" value="NAD(P)-binding Rossmann-fold domains"/>
    <property type="match status" value="1"/>
</dbReference>
<dbReference type="InterPro" id="IPR036291">
    <property type="entry name" value="NAD(P)-bd_dom_sf"/>
</dbReference>
<dbReference type="OrthoDB" id="9805416at2"/>
<keyword evidence="1" id="KW-0521">NADP</keyword>
<dbReference type="InterPro" id="IPR050223">
    <property type="entry name" value="D-isomer_2-hydroxyacid_DH"/>
</dbReference>
<dbReference type="SUPFAM" id="SSF52283">
    <property type="entry name" value="Formate/glycerate dehydrogenase catalytic domain-like"/>
    <property type="match status" value="1"/>
</dbReference>
<dbReference type="GO" id="GO:0016618">
    <property type="term" value="F:hydroxypyruvate reductase [NAD(P)H] activity"/>
    <property type="evidence" value="ECO:0007669"/>
    <property type="project" value="TreeGrafter"/>
</dbReference>
<feature type="domain" description="D-isomer specific 2-hydroxyacid dehydrogenase catalytic" evidence="5">
    <location>
        <begin position="18"/>
        <end position="319"/>
    </location>
</feature>
<evidence type="ECO:0000256" key="3">
    <source>
        <dbReference type="ARBA" id="ARBA00023027"/>
    </source>
</evidence>
<sequence>MTTDQPDTRPELLIIAPMMPFVMEALERDYRTHRLWEQPDASAYLVAHGAGIQGVATNGGVGLKAEVMAALPALEMVAIYGVGLDAIDLRESARRGIRVSSTPDVLTNDVADQGLALLLAVARQVVYGDGYVRSGQWAGSGEMALTTRLGGKRAGIVGLGRVGQALARRLSALEMDVAYTDRAELAGQPYAFSPDVLSLAREVDVLIVAAAGGDSTRKMINSDVLAALGKGGILINISRGSIVDEDALVSALQSGQLGGAGLDVFAHEPKVPPALLELDNVVLAPHAASGTRESRREMGELVLDNLEAFFAGEPLPTPVKLPEAK</sequence>